<feature type="signal peptide" evidence="2">
    <location>
        <begin position="1"/>
        <end position="24"/>
    </location>
</feature>
<name>A0AB34IG22_PRYPA</name>
<dbReference type="Proteomes" id="UP001515480">
    <property type="component" value="Unassembled WGS sequence"/>
</dbReference>
<organism evidence="4 5">
    <name type="scientific">Prymnesium parvum</name>
    <name type="common">Toxic golden alga</name>
    <dbReference type="NCBI Taxonomy" id="97485"/>
    <lineage>
        <taxon>Eukaryota</taxon>
        <taxon>Haptista</taxon>
        <taxon>Haptophyta</taxon>
        <taxon>Prymnesiophyceae</taxon>
        <taxon>Prymnesiales</taxon>
        <taxon>Prymnesiaceae</taxon>
        <taxon>Prymnesium</taxon>
    </lineage>
</organism>
<keyword evidence="5" id="KW-1185">Reference proteome</keyword>
<protein>
    <recommendedName>
        <fullName evidence="3">MAM domain-containing protein</fullName>
    </recommendedName>
</protein>
<dbReference type="PANTHER" id="PTHR46967">
    <property type="entry name" value="INSULIN-LIKE GROWTH FACTOR BINDING PROTEIN,N-TERMINAL"/>
    <property type="match status" value="1"/>
</dbReference>
<dbReference type="SMART" id="SM01411">
    <property type="entry name" value="Ephrin_rec_like"/>
    <property type="match status" value="3"/>
</dbReference>
<feature type="compositionally biased region" description="Pro residues" evidence="1">
    <location>
        <begin position="124"/>
        <end position="151"/>
    </location>
</feature>
<feature type="region of interest" description="Disordered" evidence="1">
    <location>
        <begin position="124"/>
        <end position="173"/>
    </location>
</feature>
<proteinExistence type="predicted"/>
<sequence length="1813" mass="190874">MAASIQRVRVRLLLALALAGRVAAQFTVLSGTCKAIGRCVRTQNFPQEYQHNDRCVILPPADPGPLLVTGFHTYSSTDKLTVNGQEYSLNVGPVGVVPRGEILWVTDWQNADVGWEICLAPRPPPASPPRPSSPPSPSSPPVVPPLPPVVPPGSNGTEAPSPPPLRPPQPPLPPLLPIPIEVVHYLDFESSSLPTGWHNGDDAVSGTQPWTHWSGSTPSSGTGPSSAYEGTYYMYCEVSGGAEGDVFALRFDGIGCKNITSVDWHYHMHGTNPGSLRLVYQPLGNGGRRARALTHLSFSSSPKAWEVSGPLGDQWLSASVPLGSGASSFIFEYVRADTWSGDASIDAVAVHCVLDDTPPPLPPLPIAPLAPPPPFAPPHVPPLSPEPPASPPPTLPPHLPLVHPNIVTNGTQLLAAVDAAVAGDQLEVGLLPGVSYELNGTPLAVNGFQLRLISIGRGATIDAAHLSQVVVVRGGGSLHAERVHFVNGGCTMIEVVEHSNTTLLYGSVRGQRCLFASSAPSGSATFTLNDHSRVTLVETEVNDIEVASSASLRGGVLSLKLESTAVLSHCTIRDITATVVSAEGAVINADTASTVHMTSTAISKVRTVASSWCDGSFIFLEDRCVATLSECSFAHIETTHATWGGMLFARDNSVCSLHGCLVDDFSFGSQYEVSGALTESRALSIMRINASIFINIRGNCTASFLSVFSAYDRALYEVEDCHISHCYIQAESWTGGLFSGYASGSIATPLISRHCTAFNCTARSTTADVEGVVARLYTSSLVMEGCTMELMRSVAGDGVEGGIALVYSGSRLIVRGCSFSDVEASGNHVKGGIFRVSAGNVLLLEKTAFSNLRMHTPTVAWGGLVYVAADQQETVTLSHVNLTGLAFDGLLGALGGVVWSTLAEHVVTFDSCRLERIELSSTGAHARGGVIYTELSAIAVTACDIAHVSIRGAQAAIGGVIAAASAQLSVSSTTINNCTTGGSQNTVGAAIAVYSSAFLTLRGCTITACFAEGTSLGAAVLFRSSDSRVVVRKLLITMPQECTGAFAFSGFTSPGASVLGLTIDGCVADDLQSFAFGRCSDVTYLNTVSDEVEGLCPTTAACVDAPLSLTSASATSPTCACVSPWYALATGGHEFPFLWADVLGCATARGAESLLFESDVLVVQTEKERSTGARRERTAVTLRLNGTDPTAPPTVWSTRIVIDEQAAGPWVWFAEGTGLAYSPEQAIWSLAVFTNASGLAERPEPYNAVAFIEGTAQSGAFALSMPIRLRVTAEISAAHSVWGQASGAAFCSSLPRPNRLLTVGVHAHVPFQACDADDLPVVHSPSSSPVDTDFNRTFRVFLFERAGAAPLQVLIEPLSGGTFEAELLPSIPGASTLELSLDFEGRKLFELDVRCPDRQSPLPDGSGCGCDGGYTLGAQGECVPCAEGSFKAEVSHAPCTSCAEHFGDRFRASGVRGAASAALCACVAGGFTLAAAEGGGQCLCPAGSELDAASETCVPCSAGTAKAEVSNGKCALCGRGRQQERLGQVECLVCPPGQFQSETGKATCDVCPARWNSSVGASRCDFCGRGYFLERLREGAQCSDCLPQTDCPYNSTLESLVLRTGYWRASKTSKKIYTCDRGKDGSSSCVGGSNVGRDGQGYCLVNHTGARCLGCTQEKGVYYSGDVAQCIECPAIVSRLALFLAPSIPLLAVLALLYWMQFSPLKTSLLKSFSKALRRFVLWLTSKDLMVKVKHVVGFYQVINVIPSVYAVTLPDDYHKILSFVTSFEFDYSSLVYPGKCLPGPEWARIVTTSTIPLAAICALSVMCKDHLS</sequence>
<evidence type="ECO:0000256" key="1">
    <source>
        <dbReference type="SAM" id="MobiDB-lite"/>
    </source>
</evidence>
<comment type="caution">
    <text evidence="4">The sequence shown here is derived from an EMBL/GenBank/DDBJ whole genome shotgun (WGS) entry which is preliminary data.</text>
</comment>
<accession>A0AB34IG22</accession>
<dbReference type="SUPFAM" id="SSF51126">
    <property type="entry name" value="Pectin lyase-like"/>
    <property type="match status" value="2"/>
</dbReference>
<dbReference type="SUPFAM" id="SSF49899">
    <property type="entry name" value="Concanavalin A-like lectins/glucanases"/>
    <property type="match status" value="1"/>
</dbReference>
<dbReference type="Gene3D" id="2.60.120.200">
    <property type="match status" value="1"/>
</dbReference>
<dbReference type="Pfam" id="PF07699">
    <property type="entry name" value="Ephrin_rec_like"/>
    <property type="match status" value="1"/>
</dbReference>
<dbReference type="EMBL" id="JBGBPQ010000027">
    <property type="protein sequence ID" value="KAL1498456.1"/>
    <property type="molecule type" value="Genomic_DNA"/>
</dbReference>
<dbReference type="InterPro" id="IPR000998">
    <property type="entry name" value="MAM_dom"/>
</dbReference>
<dbReference type="Gene3D" id="2.10.50.10">
    <property type="entry name" value="Tumor Necrosis Factor Receptor, subunit A, domain 2"/>
    <property type="match status" value="2"/>
</dbReference>
<feature type="compositionally biased region" description="Pro residues" evidence="1">
    <location>
        <begin position="160"/>
        <end position="173"/>
    </location>
</feature>
<evidence type="ECO:0000256" key="2">
    <source>
        <dbReference type="SAM" id="SignalP"/>
    </source>
</evidence>
<dbReference type="PANTHER" id="PTHR46967:SF1">
    <property type="entry name" value="KERATIN-ASSOCIATED PROTEIN 16-1-LIKE"/>
    <property type="match status" value="1"/>
</dbReference>
<evidence type="ECO:0000313" key="4">
    <source>
        <dbReference type="EMBL" id="KAL1498456.1"/>
    </source>
</evidence>
<feature type="chain" id="PRO_5044248276" description="MAM domain-containing protein" evidence="2">
    <location>
        <begin position="25"/>
        <end position="1813"/>
    </location>
</feature>
<reference evidence="4 5" key="1">
    <citation type="journal article" date="2024" name="Science">
        <title>Giant polyketide synthase enzymes in the biosynthesis of giant marine polyether toxins.</title>
        <authorList>
            <person name="Fallon T.R."/>
            <person name="Shende V.V."/>
            <person name="Wierzbicki I.H."/>
            <person name="Pendleton A.L."/>
            <person name="Watervoot N.F."/>
            <person name="Auber R.P."/>
            <person name="Gonzalez D.J."/>
            <person name="Wisecaver J.H."/>
            <person name="Moore B.S."/>
        </authorList>
    </citation>
    <scope>NUCLEOTIDE SEQUENCE [LARGE SCALE GENOMIC DNA]</scope>
    <source>
        <strain evidence="4 5">12B1</strain>
    </source>
</reference>
<dbReference type="InterPro" id="IPR011050">
    <property type="entry name" value="Pectin_lyase_fold/virulence"/>
</dbReference>
<dbReference type="InterPro" id="IPR013320">
    <property type="entry name" value="ConA-like_dom_sf"/>
</dbReference>
<dbReference type="InterPro" id="IPR011641">
    <property type="entry name" value="Tyr-kin_ephrin_A/B_rcpt-like"/>
</dbReference>
<dbReference type="SUPFAM" id="SSF57184">
    <property type="entry name" value="Growth factor receptor domain"/>
    <property type="match status" value="1"/>
</dbReference>
<dbReference type="InterPro" id="IPR009030">
    <property type="entry name" value="Growth_fac_rcpt_cys_sf"/>
</dbReference>
<dbReference type="Pfam" id="PF00629">
    <property type="entry name" value="MAM"/>
    <property type="match status" value="1"/>
</dbReference>
<feature type="domain" description="MAM" evidence="3">
    <location>
        <begin position="184"/>
        <end position="350"/>
    </location>
</feature>
<dbReference type="PROSITE" id="PS50060">
    <property type="entry name" value="MAM_2"/>
    <property type="match status" value="1"/>
</dbReference>
<dbReference type="GO" id="GO:0016020">
    <property type="term" value="C:membrane"/>
    <property type="evidence" value="ECO:0007669"/>
    <property type="project" value="InterPro"/>
</dbReference>
<evidence type="ECO:0000259" key="3">
    <source>
        <dbReference type="PROSITE" id="PS50060"/>
    </source>
</evidence>
<dbReference type="SMART" id="SM00137">
    <property type="entry name" value="MAM"/>
    <property type="match status" value="1"/>
</dbReference>
<keyword evidence="2" id="KW-0732">Signal</keyword>
<evidence type="ECO:0000313" key="5">
    <source>
        <dbReference type="Proteomes" id="UP001515480"/>
    </source>
</evidence>
<gene>
    <name evidence="4" type="ORF">AB1Y20_013781</name>
</gene>